<dbReference type="Proteomes" id="UP001060215">
    <property type="component" value="Chromosome 13"/>
</dbReference>
<evidence type="ECO:0000313" key="2">
    <source>
        <dbReference type="Proteomes" id="UP001060215"/>
    </source>
</evidence>
<keyword evidence="2" id="KW-1185">Reference proteome</keyword>
<dbReference type="EMBL" id="CM045770">
    <property type="protein sequence ID" value="KAI7992655.1"/>
    <property type="molecule type" value="Genomic_DNA"/>
</dbReference>
<evidence type="ECO:0000313" key="1">
    <source>
        <dbReference type="EMBL" id="KAI7992655.1"/>
    </source>
</evidence>
<protein>
    <submittedName>
        <fullName evidence="1">Uncharacterized protein</fullName>
    </submittedName>
</protein>
<organism evidence="1 2">
    <name type="scientific">Camellia lanceoleosa</name>
    <dbReference type="NCBI Taxonomy" id="1840588"/>
    <lineage>
        <taxon>Eukaryota</taxon>
        <taxon>Viridiplantae</taxon>
        <taxon>Streptophyta</taxon>
        <taxon>Embryophyta</taxon>
        <taxon>Tracheophyta</taxon>
        <taxon>Spermatophyta</taxon>
        <taxon>Magnoliopsida</taxon>
        <taxon>eudicotyledons</taxon>
        <taxon>Gunneridae</taxon>
        <taxon>Pentapetalae</taxon>
        <taxon>asterids</taxon>
        <taxon>Ericales</taxon>
        <taxon>Theaceae</taxon>
        <taxon>Camellia</taxon>
    </lineage>
</organism>
<comment type="caution">
    <text evidence="1">The sequence shown here is derived from an EMBL/GenBank/DDBJ whole genome shotgun (WGS) entry which is preliminary data.</text>
</comment>
<proteinExistence type="predicted"/>
<sequence length="172" mass="19284">MAMTVCNSWNPLVPSSTILLCSLFFFTLYYFPLQANSLSFNFTKIDQKRENINIIADPPAYINEDGIQVTPNDRGLNRLQKAGPAMHKDPLVKNNVRTGQFNSTLQIDKKRMGENNKKALGVVVGSFILVISVLALLGFVLWNKSSDKAAKKEDELAIELSVDNEFEKQPFT</sequence>
<accession>A0ACC0FVF8</accession>
<name>A0ACC0FVF8_9ERIC</name>
<gene>
    <name evidence="1" type="ORF">LOK49_LG12G00394</name>
</gene>
<reference evidence="1 2" key="1">
    <citation type="journal article" date="2022" name="Plant J.">
        <title>Chromosome-level genome of Camellia lanceoleosa provides a valuable resource for understanding genome evolution and self-incompatibility.</title>
        <authorList>
            <person name="Gong W."/>
            <person name="Xiao S."/>
            <person name="Wang L."/>
            <person name="Liao Z."/>
            <person name="Chang Y."/>
            <person name="Mo W."/>
            <person name="Hu G."/>
            <person name="Li W."/>
            <person name="Zhao G."/>
            <person name="Zhu H."/>
            <person name="Hu X."/>
            <person name="Ji K."/>
            <person name="Xiang X."/>
            <person name="Song Q."/>
            <person name="Yuan D."/>
            <person name="Jin S."/>
            <person name="Zhang L."/>
        </authorList>
    </citation>
    <scope>NUCLEOTIDE SEQUENCE [LARGE SCALE GENOMIC DNA]</scope>
    <source>
        <strain evidence="1">SQ_2022a</strain>
    </source>
</reference>